<dbReference type="EMBL" id="CAIIXF020000011">
    <property type="protein sequence ID" value="CAH1798796.1"/>
    <property type="molecule type" value="Genomic_DNA"/>
</dbReference>
<organism evidence="2 3">
    <name type="scientific">Owenia fusiformis</name>
    <name type="common">Polychaete worm</name>
    <dbReference type="NCBI Taxonomy" id="6347"/>
    <lineage>
        <taxon>Eukaryota</taxon>
        <taxon>Metazoa</taxon>
        <taxon>Spiralia</taxon>
        <taxon>Lophotrochozoa</taxon>
        <taxon>Annelida</taxon>
        <taxon>Polychaeta</taxon>
        <taxon>Sedentaria</taxon>
        <taxon>Canalipalpata</taxon>
        <taxon>Sabellida</taxon>
        <taxon>Oweniida</taxon>
        <taxon>Oweniidae</taxon>
        <taxon>Owenia</taxon>
    </lineage>
</organism>
<accession>A0A8J1TDF7</accession>
<evidence type="ECO:0000256" key="1">
    <source>
        <dbReference type="SAM" id="MobiDB-lite"/>
    </source>
</evidence>
<feature type="compositionally biased region" description="Polar residues" evidence="1">
    <location>
        <begin position="265"/>
        <end position="274"/>
    </location>
</feature>
<dbReference type="OrthoDB" id="9979223at2759"/>
<keyword evidence="3" id="KW-1185">Reference proteome</keyword>
<dbReference type="Proteomes" id="UP000749559">
    <property type="component" value="Unassembled WGS sequence"/>
</dbReference>
<proteinExistence type="predicted"/>
<sequence length="412" mass="46075">MQMSCCHAEWGSGIEEVNGVYQNTGVLIRKLGFSPILSSCGVSKTTKKMLASQRQPEQLSSALKNTSGHIKNDIREVLGTGNYYVTPQLGHQIASVDSAINHLRLDDNLMSKEWGNKFDPNATAYQKSAAIGGINNAGEALQQYKQQFNNVNMTKLQENQIRENHEKSMRDFDGVKQNLFPQAQAAHDRIKQFCDHIGVTDRYTGYRHNLTRGSRDPVKLGFAWVDPKKNTYNATLNTGWNARSNRNVSFGPRPTEDTAFESYKGPSSWQQHQGSAPGGLHMSAPGGMQRAHTDPGFRLSGNTQAKMASSRVQKNPLANGCDTRGLGPAVWSVQEQAGINTTFPGRTEYMKRYVAPPTDIPTRDYIVNPVGDFKTHGRPLMKTYFSPDSTEYQTRYEWPDSKKIVKLPWLRK</sequence>
<protein>
    <submittedName>
        <fullName evidence="2">Uncharacterized protein</fullName>
    </submittedName>
</protein>
<feature type="region of interest" description="Disordered" evidence="1">
    <location>
        <begin position="245"/>
        <end position="280"/>
    </location>
</feature>
<dbReference type="AlphaFoldDB" id="A0A8J1TDF7"/>
<reference evidence="2" key="1">
    <citation type="submission" date="2022-03" db="EMBL/GenBank/DDBJ databases">
        <authorList>
            <person name="Martin C."/>
        </authorList>
    </citation>
    <scope>NUCLEOTIDE SEQUENCE</scope>
</reference>
<comment type="caution">
    <text evidence="2">The sequence shown here is derived from an EMBL/GenBank/DDBJ whole genome shotgun (WGS) entry which is preliminary data.</text>
</comment>
<name>A0A8J1TDF7_OWEFU</name>
<gene>
    <name evidence="2" type="ORF">OFUS_LOCUS22887</name>
</gene>
<evidence type="ECO:0000313" key="2">
    <source>
        <dbReference type="EMBL" id="CAH1798796.1"/>
    </source>
</evidence>
<evidence type="ECO:0000313" key="3">
    <source>
        <dbReference type="Proteomes" id="UP000749559"/>
    </source>
</evidence>